<comment type="caution">
    <text evidence="4">The sequence shown here is derived from an EMBL/GenBank/DDBJ whole genome shotgun (WGS) entry which is preliminary data.</text>
</comment>
<dbReference type="EMBL" id="CACRYJ010000068">
    <property type="protein sequence ID" value="VZO40139.1"/>
    <property type="molecule type" value="Genomic_DNA"/>
</dbReference>
<evidence type="ECO:0000256" key="3">
    <source>
        <dbReference type="ARBA" id="ARBA00022691"/>
    </source>
</evidence>
<dbReference type="EC" id="2.1.1.-" evidence="4"/>
<protein>
    <submittedName>
        <fullName evidence="4">O-methyltransferase/MSMEI_4947</fullName>
        <ecNumber evidence="4">2.1.1.-</ecNumber>
    </submittedName>
</protein>
<dbReference type="InterPro" id="IPR002935">
    <property type="entry name" value="SAM_O-MeTrfase"/>
</dbReference>
<dbReference type="AlphaFoldDB" id="A0A7M4DRP5"/>
<proteinExistence type="predicted"/>
<dbReference type="RefSeq" id="WP_156743419.1">
    <property type="nucleotide sequence ID" value="NZ_CACRYJ010000068.1"/>
</dbReference>
<dbReference type="PANTHER" id="PTHR10509:SF14">
    <property type="entry name" value="CAFFEOYL-COA O-METHYLTRANSFERASE 3-RELATED"/>
    <property type="match status" value="1"/>
</dbReference>
<dbReference type="GO" id="GO:0008757">
    <property type="term" value="F:S-adenosylmethionine-dependent methyltransferase activity"/>
    <property type="evidence" value="ECO:0007669"/>
    <property type="project" value="TreeGrafter"/>
</dbReference>
<dbReference type="GO" id="GO:0008171">
    <property type="term" value="F:O-methyltransferase activity"/>
    <property type="evidence" value="ECO:0007669"/>
    <property type="project" value="InterPro"/>
</dbReference>
<dbReference type="PROSITE" id="PS51682">
    <property type="entry name" value="SAM_OMT_I"/>
    <property type="match status" value="1"/>
</dbReference>
<accession>A0A7M4DRP5</accession>
<keyword evidence="3" id="KW-0949">S-adenosyl-L-methionine</keyword>
<keyword evidence="2 4" id="KW-0808">Transferase</keyword>
<keyword evidence="1 4" id="KW-0489">Methyltransferase</keyword>
<gene>
    <name evidence="4" type="ORF">HALOF300_04841</name>
</gene>
<keyword evidence="5" id="KW-1185">Reference proteome</keyword>
<dbReference type="CDD" id="cd02440">
    <property type="entry name" value="AdoMet_MTases"/>
    <property type="match status" value="1"/>
</dbReference>
<dbReference type="GO" id="GO:0032259">
    <property type="term" value="P:methylation"/>
    <property type="evidence" value="ECO:0007669"/>
    <property type="project" value="UniProtKB-KW"/>
</dbReference>
<name>A0A7M4DRP5_9MICO</name>
<dbReference type="Proteomes" id="UP000419743">
    <property type="component" value="Unassembled WGS sequence"/>
</dbReference>
<dbReference type="Pfam" id="PF01596">
    <property type="entry name" value="Methyltransf_3"/>
    <property type="match status" value="1"/>
</dbReference>
<evidence type="ECO:0000313" key="5">
    <source>
        <dbReference type="Proteomes" id="UP000419743"/>
    </source>
</evidence>
<organism evidence="4 5">
    <name type="scientific">Occultella aeris</name>
    <dbReference type="NCBI Taxonomy" id="2761496"/>
    <lineage>
        <taxon>Bacteria</taxon>
        <taxon>Bacillati</taxon>
        <taxon>Actinomycetota</taxon>
        <taxon>Actinomycetes</taxon>
        <taxon>Micrococcales</taxon>
        <taxon>Ruaniaceae</taxon>
        <taxon>Occultella</taxon>
    </lineage>
</organism>
<dbReference type="PANTHER" id="PTHR10509">
    <property type="entry name" value="O-METHYLTRANSFERASE-RELATED"/>
    <property type="match status" value="1"/>
</dbReference>
<evidence type="ECO:0000256" key="2">
    <source>
        <dbReference type="ARBA" id="ARBA00022679"/>
    </source>
</evidence>
<dbReference type="InterPro" id="IPR050362">
    <property type="entry name" value="Cation-dep_OMT"/>
</dbReference>
<dbReference type="InterPro" id="IPR029063">
    <property type="entry name" value="SAM-dependent_MTases_sf"/>
</dbReference>
<evidence type="ECO:0000256" key="1">
    <source>
        <dbReference type="ARBA" id="ARBA00022603"/>
    </source>
</evidence>
<reference evidence="4 5" key="1">
    <citation type="submission" date="2019-11" db="EMBL/GenBank/DDBJ databases">
        <authorList>
            <person name="Criscuolo A."/>
        </authorList>
    </citation>
    <scope>NUCLEOTIDE SEQUENCE [LARGE SCALE GENOMIC DNA]</scope>
    <source>
        <strain evidence="4">CIP111667</strain>
    </source>
</reference>
<dbReference type="Gene3D" id="3.40.50.150">
    <property type="entry name" value="Vaccinia Virus protein VP39"/>
    <property type="match status" value="1"/>
</dbReference>
<evidence type="ECO:0000313" key="4">
    <source>
        <dbReference type="EMBL" id="VZO40139.1"/>
    </source>
</evidence>
<dbReference type="SUPFAM" id="SSF53335">
    <property type="entry name" value="S-adenosyl-L-methionine-dependent methyltransferases"/>
    <property type="match status" value="1"/>
</dbReference>
<sequence>MDTEGWTEVDRYFADRLRPRDHALTEAVAAGSELPQIQVSDLLGGLLGVLARTVSARRILEVGTLFGFSAIHLARALPLDGRLISLEYSPEHARIARENIERAGLQDLVEVRVGAALDTLPGVAADIDAPFDLVFVDADKQNNPGYLDWALRLTRPGGLIIVDNVVRGGAVADPDSDRPDVRGTRTMVDAVATAVAEQRLDATALQTVGSKGYDGILLAYVR</sequence>